<accession>A0A0F9D3G5</accession>
<proteinExistence type="predicted"/>
<evidence type="ECO:0000313" key="2">
    <source>
        <dbReference type="EMBL" id="KKL56263.1"/>
    </source>
</evidence>
<protein>
    <submittedName>
        <fullName evidence="2">Uncharacterized protein</fullName>
    </submittedName>
</protein>
<organism evidence="2">
    <name type="scientific">marine sediment metagenome</name>
    <dbReference type="NCBI Taxonomy" id="412755"/>
    <lineage>
        <taxon>unclassified sequences</taxon>
        <taxon>metagenomes</taxon>
        <taxon>ecological metagenomes</taxon>
    </lineage>
</organism>
<feature type="region of interest" description="Disordered" evidence="1">
    <location>
        <begin position="51"/>
        <end position="70"/>
    </location>
</feature>
<reference evidence="2" key="1">
    <citation type="journal article" date="2015" name="Nature">
        <title>Complex archaea that bridge the gap between prokaryotes and eukaryotes.</title>
        <authorList>
            <person name="Spang A."/>
            <person name="Saw J.H."/>
            <person name="Jorgensen S.L."/>
            <person name="Zaremba-Niedzwiedzka K."/>
            <person name="Martijn J."/>
            <person name="Lind A.E."/>
            <person name="van Eijk R."/>
            <person name="Schleper C."/>
            <person name="Guy L."/>
            <person name="Ettema T.J."/>
        </authorList>
    </citation>
    <scope>NUCLEOTIDE SEQUENCE</scope>
</reference>
<name>A0A0F9D3G5_9ZZZZ</name>
<evidence type="ECO:0000256" key="1">
    <source>
        <dbReference type="SAM" id="MobiDB-lite"/>
    </source>
</evidence>
<feature type="region of interest" description="Disordered" evidence="1">
    <location>
        <begin position="1"/>
        <end position="32"/>
    </location>
</feature>
<dbReference type="AlphaFoldDB" id="A0A0F9D3G5"/>
<sequence>MTDEKINKEPVVVEPGATEPPAQPPSEPLAVPSAVDEEALKAIIEPLVKDAFDRGAQSTKDKRIAKQESRISSLEDTLAQVKGLQAEGMSEKQAIQFMRMEELLDAQGKQVPPVVPPATEPAVPATVAVDEGLSAVLKFTGLDSGEADVVAIIKANPNNELAQISAVTKLAESRKQAQTTPGSAAAVLPSGGGGAVVSEDMDSLSKRLTELVDLPVQTPESEAERAEIRAKINKLEPIQKTIVGV</sequence>
<dbReference type="EMBL" id="LAZR01030554">
    <property type="protein sequence ID" value="KKL56263.1"/>
    <property type="molecule type" value="Genomic_DNA"/>
</dbReference>
<feature type="compositionally biased region" description="Basic and acidic residues" evidence="1">
    <location>
        <begin position="51"/>
        <end position="69"/>
    </location>
</feature>
<gene>
    <name evidence="2" type="ORF">LCGC14_2247160</name>
</gene>
<comment type="caution">
    <text evidence="2">The sequence shown here is derived from an EMBL/GenBank/DDBJ whole genome shotgun (WGS) entry which is preliminary data.</text>
</comment>